<gene>
    <name evidence="7" type="primary">LOC111107530</name>
</gene>
<dbReference type="OrthoDB" id="6107827at2759"/>
<proteinExistence type="predicted"/>
<feature type="domain" description="Vitellogenin" evidence="5">
    <location>
        <begin position="28"/>
        <end position="979"/>
    </location>
</feature>
<dbReference type="InterPro" id="IPR011030">
    <property type="entry name" value="Lipovitellin_superhlx_dom"/>
</dbReference>
<organism evidence="6 7">
    <name type="scientific">Crassostrea virginica</name>
    <name type="common">Eastern oyster</name>
    <dbReference type="NCBI Taxonomy" id="6565"/>
    <lineage>
        <taxon>Eukaryota</taxon>
        <taxon>Metazoa</taxon>
        <taxon>Spiralia</taxon>
        <taxon>Lophotrochozoa</taxon>
        <taxon>Mollusca</taxon>
        <taxon>Bivalvia</taxon>
        <taxon>Autobranchia</taxon>
        <taxon>Pteriomorphia</taxon>
        <taxon>Ostreida</taxon>
        <taxon>Ostreoidea</taxon>
        <taxon>Ostreidae</taxon>
        <taxon>Crassostrea</taxon>
    </lineage>
</organism>
<feature type="signal peptide" evidence="4">
    <location>
        <begin position="1"/>
        <end position="23"/>
    </location>
</feature>
<dbReference type="RefSeq" id="XP_022298487.1">
    <property type="nucleotide sequence ID" value="XM_022442779.1"/>
</dbReference>
<dbReference type="GO" id="GO:0005319">
    <property type="term" value="F:lipid transporter activity"/>
    <property type="evidence" value="ECO:0007669"/>
    <property type="project" value="InterPro"/>
</dbReference>
<evidence type="ECO:0000256" key="1">
    <source>
        <dbReference type="ARBA" id="ARBA00022729"/>
    </source>
</evidence>
<dbReference type="KEGG" id="cvn:111107530"/>
<dbReference type="Gene3D" id="2.70.70.10">
    <property type="entry name" value="Glucose Permease (Domain IIA)"/>
    <property type="match status" value="1"/>
</dbReference>
<dbReference type="Gene3D" id="1.25.10.20">
    <property type="entry name" value="Vitellinogen, superhelical"/>
    <property type="match status" value="1"/>
</dbReference>
<name>A0A8B8B4Z7_CRAVI</name>
<dbReference type="InterPro" id="IPR001747">
    <property type="entry name" value="Vitellogenin_N"/>
</dbReference>
<dbReference type="InterPro" id="IPR015819">
    <property type="entry name" value="Lipid_transp_b-sht_shell"/>
</dbReference>
<evidence type="ECO:0000313" key="7">
    <source>
        <dbReference type="RefSeq" id="XP_022298487.1"/>
    </source>
</evidence>
<feature type="compositionally biased region" description="Acidic residues" evidence="3">
    <location>
        <begin position="1204"/>
        <end position="1218"/>
    </location>
</feature>
<dbReference type="InterPro" id="IPR003034">
    <property type="entry name" value="SAP_dom"/>
</dbReference>
<dbReference type="Pfam" id="PF01551">
    <property type="entry name" value="Peptidase_M23"/>
    <property type="match status" value="1"/>
</dbReference>
<dbReference type="SUPFAM" id="SSF51261">
    <property type="entry name" value="Duplicated hybrid motif"/>
    <property type="match status" value="1"/>
</dbReference>
<dbReference type="InterPro" id="IPR015816">
    <property type="entry name" value="Vitellinogen_b-sht_N"/>
</dbReference>
<evidence type="ECO:0000256" key="2">
    <source>
        <dbReference type="PROSITE-ProRule" id="PRU00557"/>
    </source>
</evidence>
<evidence type="ECO:0000256" key="4">
    <source>
        <dbReference type="SAM" id="SignalP"/>
    </source>
</evidence>
<feature type="chain" id="PRO_5034805225" evidence="4">
    <location>
        <begin position="24"/>
        <end position="4766"/>
    </location>
</feature>
<dbReference type="CDD" id="cd12797">
    <property type="entry name" value="M23_peptidase"/>
    <property type="match status" value="1"/>
</dbReference>
<dbReference type="PROSITE" id="PS51211">
    <property type="entry name" value="VITELLOGENIN"/>
    <property type="match status" value="1"/>
</dbReference>
<dbReference type="SMART" id="SM00513">
    <property type="entry name" value="SAP"/>
    <property type="match status" value="2"/>
</dbReference>
<evidence type="ECO:0000313" key="6">
    <source>
        <dbReference type="Proteomes" id="UP000694844"/>
    </source>
</evidence>
<accession>A0A8B8B4Z7</accession>
<dbReference type="InterPro" id="IPR011055">
    <property type="entry name" value="Dup_hybrid_motif"/>
</dbReference>
<dbReference type="SUPFAM" id="SSF56968">
    <property type="entry name" value="Lipovitellin-phosvitin complex, beta-sheet shell regions"/>
    <property type="match status" value="1"/>
</dbReference>
<sequence length="4766" mass="534023">MGTSSAGCLCLLVILCTLPGQETRFINFKNGYEYVYRYEGHTTIKDLGKFIVKAKVSYTNIDAAVEGHQELLLRVYTLNVAPEKDPDAKGITNDFSNWFSFVISSRGVVNHVFHPHGEDEEVVAIKKGLASIFAGKLHEEGEVTGSKVSNSFTYHVSETGSEGEHNSTYTVSAVKEGIEFKKVRHGHPVENAKASYQKTMLYHNYLGTIHSVLIEEDFRSPRTPKGFDPLHGMRKVKAVNEFSSTEYPDMSYISQGKITFLTRHVDKREWMKPADQLLKAPIHIGNVKQVPKHLNVTASRRHIMTNLTCIENQPDEGSPASAMCFQNILNELNLLPDDEVTKIAQFYFVILQPRTDSHKKAAENMVDAFGALGTELSERLLAKKVILNHSPNPDLVKRVMTHVAIKDRAPFEIMLKTLEDAVFHKEKFPAEFYAPGTHSRCMLALGAVSHKLMKEGRADKARSIMTEIHAQLGLHDPWEYRRKRAVMTSQEKEDYDVRNVILLETLGNARLDESYDYILSHINSTNSPWIKRAGCHALRKYHHQHAAETLLYSALYDEDQSVRYEASLLYMAHPKGKMIAPMNVREETVFDNSTMKSDPYDNGIDVVDLESDHQRSQRSVWEMGLKFRLEAPSVDWRKYIGTSAIGASFGLIMMNLLDLQIAPTQGHLKIRVHDEAYARVHVGILNTNFDFFVARVCFKGGTEYNINILQGNEMKKIISLAANFSQKLKDIVGGIKTGVQFFKDLISGRLTLKKIVDDIIEAIISIPKKVENLVKQSSTALAKIGQYDPEDLPPEFKPTINFVHKVSKLFGDIKADVMGFVNAVEQSIKVVIPHQTKAIYESIKDIIDGFSKILKNPKAALASIGKGAFTIYQSIKTILQQKEKIQQACFFLRDEKPYWFDIETLLVEFKPMADEAFASLKTAGDKWINERVDDAEDIVKKFTKGKTTLRKLKREAVQTLETIQDLLMNPFHDILGLAGNFISRYSDLFGLVHKIKKAYDTLKEGYDTARGIIDAIFGPKAHKEFPKNRRLKGSGCNSGFYPSSLGGGRGEYKHKGLDLVMERGDTVVAPFPGSITVDPEDSNTVIISSQGGSLNGITIYITNIEPNSTIDPYDGRSVAAGQPIGIATSSDCDNHIHLAFLKDGGSYVDPSKYLDSIFPTVPKWTQICDDYKLVFMFETIEAGSIVGLAGRKEENNDPTLTNTEEADGMDEFPDDTMDPDTTKDAKSEPVFQQIHVSIGSALDFDTDDNQCAAIMGTSSGVSKRSLVKKVKGMFSMLLKTADKFLEKFNIRRLKFGTIMEFLKKFNMPDSITAMETVLREIKEIIDNGACRNPYEMTEDQLVSELTERGRDTKGSREQLVDRLVSTDKSCPLMSFTLPKNVYCTFDSLCLGLECCINLKFAIFVRVFKIWARFDPCNSPMLFSLGLNSDTYTIEIPPSIDFDGYEGELKSGLEVDVLGGLDVIIRYSIFKDQNVTLVTFGIGLCSKEETENCLVFVNLLDKAVMPVPTCMADGTLVWPKVDFKSLFLKEALYKKIREQGKSVIKQVTSQLTDEFVKLLKIAKDKLNEDVPLPRPDKMTLGQISAELSVRGLLTTGSRQELNARLEQDDLTCANFSLGRIQGYMSDILYYRVQKDCMRIDVWADITVKILGYDFSKTLSAFIELDPCSFLLQIGFEKYLWTKVLLNYDWGKDELAEISSNVKIMYNIDRDVDKGVFILKFGPVICLSPPSDCILDNYLLTDVKIPIPICRDFVFPGDGSFAGLLEKIGGKMTEEAFELVLKKLDLHDTITSGSCPVVPPTPEECPVHFDVKKNLLAAVREMVTCEQPANCWGIDCCLQLTFNIPLGDTQITRNIPFWFKLDPCDFSLDVGFGKKTLLKTHLLEYEFGKPQTLSLGSGKPPPVQIHYRIDQMEGNKGFIVDVKILICFDFDGHQTCIPTSDGLHMLKNQEIPLCDKNFSLDFKNFSLIEWMREKSLDLSEQLAEGAVMLLLDQLNLTDFFQRPKCDRTRAPYIPSVQGIHNECPKTIAFLPSQIPDPMSCHIPDYCTGIQCCAEIPVLGLGLQVSVNLDLDKLELQIQMETVQETIKLNDYVWGDVKTIAVAAGLIQLKLSVKPITNENVYVFNVHASVCLNGGECSIDIPILRNTRLPTIRAIITGETKNFSLADWLDEMEIPSINDLKDNAKTLLLQQLGVDQYLLDTPCEASGDLYSPSVQGWHNQCPLDWVVLPDITSDKVKCGLSSNCTRIDCCADFSLLNLKLHFFLHFDRCNYVISGGIEKKTFSYGLLDFTDLWGKEVSVNVANVIFIKFKASQLEVSKKYVLDMGVSVCLEPDHCDINVPIMHQVLIPILNCDLTMDFNVKDFSLATWMSDQGLSFDDSLSTALAAALFKELGIDVFLKNPACERSEPPYSVNRIQQTGWSSECPANLALPKIRGTIACHIKNTCTAIQCCVEVGKVGRSFEVELDIDFCNQKLTFGVEKLTETVSLQGFEYGKRKEVVIMGVIKFWYTIWDNKGEGVYVVTMDLAVCFEDGGNCLINTNVLDQVKLSKQTCVWGTAFLNPDFSLQQFMKDSALSAYDQIKGLALDKLKEALGLPTFLNDLPCSLTAPSYTPNVNGIKKVCPKDLSQPGSPLPSLPSNMVCQITESCTGIDCCVGADPIHHNFHAYLDINPCNFKIKFGIDKFQFEIYMQDFDFGVEKDVRLVNVVRIKFQIWDLSAENQFVVNLRLSVCFDSQSTCLLDKVIFNGKRLPKNACDFAAAAKNFSLEEWKSGLDISTESLLPALTDQLMEHLGIAGYLSTPQCTLAGATASPDGWIDACPKSELYKLPNLAGMPVTCSISSKCTEIWCCLQVEPIGRNFEVYINLDPCNKTLIVGVEQYRIKINLLTYKFGTKEKFWLQDVIKLEYSFEDLVGEAKYLVNLKMEVCLEKDQPCMISLDIAKDLYLPKLGCDWSLKFSQFSISDWYKNMSIPVGTVLLATQLAILNEALGITNYLLPMDQQCSRSSPAYRPETSRQQGWKIDCPLTVGNMTAIPSGVPLSCHLRKHCTAIECCLDLQSPLQRTVHFHLDLDLCLQTLKLGIENLTYEKTLISYSYGTQEYFKLADVVQIMYQIEEVNKASLEMSVTLKICLEKNSCVYEAVLLDKKMIPKPGCSWDFDYTIPDFSLKNWYGDIGASIGSQLSKLSAAKLLEELGISKYLQNPPCQRAGPVYSPHVNGWKSDCQMDVSTHPITDHVTCLIKDICTAVSCCMDIDFLQRSFETYITVDACNHWIQVGIEKLSFNISLNDLSFGEENKFYLNSVVRLDYKIEDLEIERQFRVSVTLKACFESADDDLCLVNLDIFKDTLLPKRICDWTQGFSTANFSLTQWYQDLNLPQGSVLTQLNRDKLLDQLGIRSYLNKVPCSFNSTMYSPANSHGWKNNCKSNLATSLPTLPSSVRCNIPDHCTGLTCCVSEDSVLRHRFTVGVQLDDCNHVLTFEVEKLKIEIALKGYNFGMTEKRYLMSVLQFEFKIDDLPHEKHYKISASLSVCYGIGPCTLDKLVLIQDFKLPKTLCEWGTGFISDFSLHSWLLDNGLNISSAFTSLDALSLLSFLGVSKFLKDPQCSRTAAIYQTSINGWKNDCASTPSLPTLPVSVSCHVPPSCTSIDCCAEVPFLEGRSINVQVLLDPCEAIMSLNIEKMQYNVTLFDYDFGTTDHFTLQGALRVDFNIQNLVLDRKYLLNMNMSVCLETSDLSDCVYSIVIFHNTVLPKQLCSMELPYLNPSFDLSSWRTSLGFGSVLTHEQTRLLLRELGVEEYVGVGCSRGAAPYVSVTPTGWSVPTACNVKPPILPSSDISCYINSSCTGIGCCFDDVVTGLSYQVVVTIDSCGETLVISLEKMEFVVSLFDYPMGTKSTAQLFGIIQLEYMMDDLHLLGEFVIDLKVKLCYSKSKPCEHDITILEDFRLPKPLCNFTQGRYAIPDFSLSKWMTDIGDLADKTALEQWAVDLMKSELKLSNYMLSPMCQRNQYTAGSGNWDLSACPELVPVSSLPSHTSCALSASCSGVKCCTDISLLTSSIQTEVSVNRCRGKVFIRLEKMEIVIMLKDFEYSSWQIYTLQNVFRLEYKIDYLSAESTFLFNVKVKACFEAKGDCMLDISILNDVKIPILGCNFSMQNFAIPGFSLNDYLISRGIPTSVSSLSSVLSDQLLDYLGVSKFFNPTPCNRSSFAGTASGFDIDFSCTQDVSSYLQTLPANTNCRIYSECTAVQCCTDLPLLGRTLNYTVSIDACDLSLELQIETFQFQLSLVEFKFEEEQVFSIDQIFSIKYKITELRGQGQYLVDMKLAVCFSDGAPCHMENTIVSNYLVTKPTCAWFTGYKVANFSYSGWLLQNNFNPSDILSHASEAKLLETLGLQKFMKSESCNAKEGVYTNPYQGWTSECMSDKDITKQELDSSIVTCHLQKSCTSVQCCVWVPHTGIAVEAFVDISPCGHLLQVGIENLKFNRSLYGYKFGEKEKFDLFGMIVVEFQIADMDFAGEAGMFLVNLNISVCLESGQPCGVLIPVFVNSLLPKEVCERGQDFINNRFSLTKWESLHGIMSGVSLKVPQVKQLLQDLGVSHLLLDDDKRCDWTVTPYSSVNSKGWTDDCDRTTENLPSLGPSTRCVISASCSEVRCCMHSDILVENLEAYVDLDTCNAKVTVGIEKYHWTDKLLGFTFGDVRRVSLMGMINLDYVITDLETSFGISLNLSICFESQGACEKVIQIFNEHKLHKPLCNWTTDFVIKGKLLDVEGLLSEF</sequence>
<keyword evidence="1 4" id="KW-0732">Signal</keyword>
<dbReference type="InterPro" id="IPR016047">
    <property type="entry name" value="M23ase_b-sheet_dom"/>
</dbReference>
<evidence type="ECO:0000256" key="3">
    <source>
        <dbReference type="SAM" id="MobiDB-lite"/>
    </source>
</evidence>
<evidence type="ECO:0000259" key="5">
    <source>
        <dbReference type="PROSITE" id="PS51211"/>
    </source>
</evidence>
<protein>
    <submittedName>
        <fullName evidence="7">Uncharacterized protein LOC111107530</fullName>
    </submittedName>
</protein>
<reference evidence="7" key="1">
    <citation type="submission" date="2025-08" db="UniProtKB">
        <authorList>
            <consortium name="RefSeq"/>
        </authorList>
    </citation>
    <scope>IDENTIFICATION</scope>
    <source>
        <tissue evidence="7">Whole sample</tissue>
    </source>
</reference>
<dbReference type="GeneID" id="111107530"/>
<dbReference type="Proteomes" id="UP000694844">
    <property type="component" value="Chromosome 8"/>
</dbReference>
<comment type="caution">
    <text evidence="2">Lacks conserved residue(s) required for the propagation of feature annotation.</text>
</comment>
<keyword evidence="6" id="KW-1185">Reference proteome</keyword>
<feature type="region of interest" description="Disordered" evidence="3">
    <location>
        <begin position="1191"/>
        <end position="1226"/>
    </location>
</feature>
<dbReference type="Gene3D" id="2.30.230.10">
    <property type="entry name" value="Lipovitellin, beta-sheet shell regions, chain A"/>
    <property type="match status" value="1"/>
</dbReference>